<dbReference type="PANTHER" id="PTHR15126">
    <property type="entry name" value="SH3-BINDING"/>
    <property type="match status" value="1"/>
</dbReference>
<dbReference type="InterPro" id="IPR035848">
    <property type="entry name" value="SH3BP2"/>
</dbReference>
<feature type="compositionally biased region" description="Pro residues" evidence="1">
    <location>
        <begin position="196"/>
        <end position="206"/>
    </location>
</feature>
<dbReference type="InterPro" id="IPR011993">
    <property type="entry name" value="PH-like_dom_sf"/>
</dbReference>
<feature type="compositionally biased region" description="Pro residues" evidence="1">
    <location>
        <begin position="281"/>
        <end position="294"/>
    </location>
</feature>
<feature type="domain" description="PH" evidence="2">
    <location>
        <begin position="26"/>
        <end position="114"/>
    </location>
</feature>
<dbReference type="Ensembl" id="ENSNBRT00000028896.1">
    <property type="protein sequence ID" value="ENSNBRP00000028159.1"/>
    <property type="gene ID" value="ENSNBRG00000021433.1"/>
</dbReference>
<dbReference type="InterPro" id="IPR036860">
    <property type="entry name" value="SH2_dom_sf"/>
</dbReference>
<feature type="region of interest" description="Disordered" evidence="1">
    <location>
        <begin position="113"/>
        <end position="345"/>
    </location>
</feature>
<organism evidence="3 4">
    <name type="scientific">Neolamprologus brichardi</name>
    <name type="common">Fairy cichlid</name>
    <name type="synonym">Lamprologus brichardi</name>
    <dbReference type="NCBI Taxonomy" id="32507"/>
    <lineage>
        <taxon>Eukaryota</taxon>
        <taxon>Metazoa</taxon>
        <taxon>Chordata</taxon>
        <taxon>Craniata</taxon>
        <taxon>Vertebrata</taxon>
        <taxon>Euteleostomi</taxon>
        <taxon>Actinopterygii</taxon>
        <taxon>Neopterygii</taxon>
        <taxon>Teleostei</taxon>
        <taxon>Neoteleostei</taxon>
        <taxon>Acanthomorphata</taxon>
        <taxon>Ovalentaria</taxon>
        <taxon>Cichlomorphae</taxon>
        <taxon>Cichliformes</taxon>
        <taxon>Cichlidae</taxon>
        <taxon>African cichlids</taxon>
        <taxon>Pseudocrenilabrinae</taxon>
        <taxon>Lamprologini</taxon>
        <taxon>Neolamprologus</taxon>
    </lineage>
</organism>
<feature type="compositionally biased region" description="Pro residues" evidence="1">
    <location>
        <begin position="158"/>
        <end position="171"/>
    </location>
</feature>
<proteinExistence type="predicted"/>
<feature type="compositionally biased region" description="Polar residues" evidence="1">
    <location>
        <begin position="327"/>
        <end position="341"/>
    </location>
</feature>
<feature type="compositionally biased region" description="Pro residues" evidence="1">
    <location>
        <begin position="117"/>
        <end position="130"/>
    </location>
</feature>
<evidence type="ECO:0000256" key="1">
    <source>
        <dbReference type="SAM" id="MobiDB-lite"/>
    </source>
</evidence>
<reference evidence="3" key="1">
    <citation type="submission" date="2025-08" db="UniProtKB">
        <authorList>
            <consortium name="Ensembl"/>
        </authorList>
    </citation>
    <scope>IDENTIFICATION</scope>
</reference>
<sequence length="439" mass="48420">MSSPEMCWPVPMRAIGAQNLLTMPGGVTTAGYLHKKGGSQFSLMKWPLRYIIIHKGCVYYFKSSTSAAPQGAFSLNGYNRVMRAAEETTSSNVFPFKIVHFSKKHRTWFFSAASRPTGPPPSYPPPPVPVTFPHRQDSSPGQKSLLPPIPLQLKAPTSPLPRKPSPCPPSPCIKKESTKGPPPPLPFAPHLQNPFPSTPPPIPPNAKKPGRSTSVGVTANDNRDWRPTPSVSVQSPATLPICEKLDSQSLENSYRRNKPNMPVPPCPNTKVSLNLTSSSHPPLPGHPSHSPLPKPGLLNKPSIPKPPLPLVGVKPSMPPPKPKSPGTPFQRTSPEGQSFRSINDETAAFRRKRDSTAYDSDEDYENVRETEMMCQLIKMLNYCGNTCKARNYRLFEEGDCIFLEADLTFPNLSTLIEHYYCQPLPHHGSLCLQKPYTKT</sequence>
<dbReference type="SUPFAM" id="SSF55550">
    <property type="entry name" value="SH2 domain"/>
    <property type="match status" value="1"/>
</dbReference>
<dbReference type="SMART" id="SM00233">
    <property type="entry name" value="PH"/>
    <property type="match status" value="1"/>
</dbReference>
<feature type="compositionally biased region" description="Pro residues" evidence="1">
    <location>
        <begin position="316"/>
        <end position="325"/>
    </location>
</feature>
<evidence type="ECO:0000313" key="3">
    <source>
        <dbReference type="Ensembl" id="ENSNBRP00000028159.1"/>
    </source>
</evidence>
<dbReference type="GO" id="GO:0007165">
    <property type="term" value="P:signal transduction"/>
    <property type="evidence" value="ECO:0007669"/>
    <property type="project" value="InterPro"/>
</dbReference>
<dbReference type="PANTHER" id="PTHR15126:SF4">
    <property type="entry name" value="SH3 DOMAIN-BINDING PROTEIN 2"/>
    <property type="match status" value="1"/>
</dbReference>
<dbReference type="GeneTree" id="ENSGT00390000002216"/>
<evidence type="ECO:0000259" key="2">
    <source>
        <dbReference type="PROSITE" id="PS50003"/>
    </source>
</evidence>
<dbReference type="GO" id="GO:0017124">
    <property type="term" value="F:SH3 domain binding"/>
    <property type="evidence" value="ECO:0007669"/>
    <property type="project" value="TreeGrafter"/>
</dbReference>
<dbReference type="Gene3D" id="2.30.29.30">
    <property type="entry name" value="Pleckstrin-homology domain (PH domain)/Phosphotyrosine-binding domain (PTB)"/>
    <property type="match status" value="1"/>
</dbReference>
<keyword evidence="4" id="KW-1185">Reference proteome</keyword>
<dbReference type="STRING" id="32507.ENSNBRP00000028159"/>
<accession>A0A3Q4N6K6</accession>
<dbReference type="AlphaFoldDB" id="A0A3Q4N6K6"/>
<protein>
    <submittedName>
        <fullName evidence="3">SH3-domain binding protein 2</fullName>
    </submittedName>
</protein>
<dbReference type="FunFam" id="2.30.29.30:FF:000147">
    <property type="entry name" value="SH3 domain-binding protein 2 isoform X2"/>
    <property type="match status" value="1"/>
</dbReference>
<feature type="compositionally biased region" description="Polar residues" evidence="1">
    <location>
        <begin position="211"/>
        <end position="220"/>
    </location>
</feature>
<dbReference type="Bgee" id="ENSNBRG00000021433">
    <property type="expression patterns" value="Expressed in heart and 2 other cell types or tissues"/>
</dbReference>
<dbReference type="Proteomes" id="UP000261580">
    <property type="component" value="Unassembled WGS sequence"/>
</dbReference>
<dbReference type="OMA" id="CIRDSAC"/>
<evidence type="ECO:0000313" key="4">
    <source>
        <dbReference type="Proteomes" id="UP000261580"/>
    </source>
</evidence>
<dbReference type="InterPro" id="IPR001849">
    <property type="entry name" value="PH_domain"/>
</dbReference>
<dbReference type="Gene3D" id="3.30.505.10">
    <property type="entry name" value="SH2 domain"/>
    <property type="match status" value="1"/>
</dbReference>
<dbReference type="Pfam" id="PF00169">
    <property type="entry name" value="PH"/>
    <property type="match status" value="1"/>
</dbReference>
<dbReference type="CDD" id="cd13308">
    <property type="entry name" value="PH_3BP2"/>
    <property type="match status" value="1"/>
</dbReference>
<name>A0A3Q4N6K6_NEOBR</name>
<dbReference type="SUPFAM" id="SSF50729">
    <property type="entry name" value="PH domain-like"/>
    <property type="match status" value="1"/>
</dbReference>
<dbReference type="PROSITE" id="PS50003">
    <property type="entry name" value="PH_DOMAIN"/>
    <property type="match status" value="1"/>
</dbReference>
<reference evidence="3" key="2">
    <citation type="submission" date="2025-09" db="UniProtKB">
        <authorList>
            <consortium name="Ensembl"/>
        </authorList>
    </citation>
    <scope>IDENTIFICATION</scope>
</reference>